<evidence type="ECO:0000256" key="1">
    <source>
        <dbReference type="PROSITE-ProRule" id="PRU00176"/>
    </source>
</evidence>
<comment type="caution">
    <text evidence="4">The sequence shown here is derived from an EMBL/GenBank/DDBJ whole genome shotgun (WGS) entry which is preliminary data.</text>
</comment>
<evidence type="ECO:0000313" key="5">
    <source>
        <dbReference type="Proteomes" id="UP000236291"/>
    </source>
</evidence>
<name>A0A2K3K2U8_TRIPR</name>
<reference evidence="4 5" key="2">
    <citation type="journal article" date="2017" name="Front. Plant Sci.">
        <title>Gene Classification and Mining of Molecular Markers Useful in Red Clover (Trifolium pratense) Breeding.</title>
        <authorList>
            <person name="Istvanek J."/>
            <person name="Dluhosova J."/>
            <person name="Dluhos P."/>
            <person name="Patkova L."/>
            <person name="Nedelnik J."/>
            <person name="Repkova J."/>
        </authorList>
    </citation>
    <scope>NUCLEOTIDE SEQUENCE [LARGE SCALE GENOMIC DNA]</scope>
    <source>
        <strain evidence="5">cv. Tatra</strain>
        <tissue evidence="4">Young leaves</tissue>
    </source>
</reference>
<dbReference type="Gene3D" id="3.30.70.330">
    <property type="match status" value="1"/>
</dbReference>
<feature type="non-terminal residue" evidence="4">
    <location>
        <position position="329"/>
    </location>
</feature>
<feature type="compositionally biased region" description="Basic residues" evidence="2">
    <location>
        <begin position="127"/>
        <end position="140"/>
    </location>
</feature>
<evidence type="ECO:0000313" key="4">
    <source>
        <dbReference type="EMBL" id="PNX60582.1"/>
    </source>
</evidence>
<dbReference type="Proteomes" id="UP000236291">
    <property type="component" value="Unassembled WGS sequence"/>
</dbReference>
<dbReference type="EMBL" id="ASHM01083071">
    <property type="protein sequence ID" value="PNX60582.1"/>
    <property type="molecule type" value="Genomic_DNA"/>
</dbReference>
<reference evidence="4 5" key="1">
    <citation type="journal article" date="2014" name="Am. J. Bot.">
        <title>Genome assembly and annotation for red clover (Trifolium pratense; Fabaceae).</title>
        <authorList>
            <person name="Istvanek J."/>
            <person name="Jaros M."/>
            <person name="Krenek A."/>
            <person name="Repkova J."/>
        </authorList>
    </citation>
    <scope>NUCLEOTIDE SEQUENCE [LARGE SCALE GENOMIC DNA]</scope>
    <source>
        <strain evidence="5">cv. Tatra</strain>
        <tissue evidence="4">Young leaves</tissue>
    </source>
</reference>
<proteinExistence type="predicted"/>
<protein>
    <recommendedName>
        <fullName evidence="3">RRM domain-containing protein</fullName>
    </recommendedName>
</protein>
<feature type="domain" description="RRM" evidence="3">
    <location>
        <begin position="33"/>
        <end position="110"/>
    </location>
</feature>
<evidence type="ECO:0000256" key="2">
    <source>
        <dbReference type="SAM" id="MobiDB-lite"/>
    </source>
</evidence>
<sequence length="329" mass="37977">RGRQRHQRDNNRNHNFDIATARGFNKENIKLLTTYFFTDFPDNVRAKTCFNAFLSYGDIAEVVIPAKRDKGGRRFGFARFDRVADPRKLEIDMDNILIGRVKISVNLSRFHRPEGNNSGGDRNAERKGKHVNNHYVHNRPRYSSTNGRQQSHHSRENMKDSYAYAVRSGDASRLGDRQQTIVLSYEAEKNDLLRLQKAFIGVVVHTGMTYNIQNAFHAQGYFGVKATPLGSNLILLEGQEDGEMEALMEDAKDWLDQWFKEIRPWNPKDVDVARLVWLRIFGVPAHAWNDLFFEQVTKPWGTFLNTDDVTSKKLTMDVARILIRTSCQK</sequence>
<evidence type="ECO:0000259" key="3">
    <source>
        <dbReference type="PROSITE" id="PS50102"/>
    </source>
</evidence>
<dbReference type="PROSITE" id="PS50102">
    <property type="entry name" value="RRM"/>
    <property type="match status" value="1"/>
</dbReference>
<dbReference type="AlphaFoldDB" id="A0A2K3K2U8"/>
<keyword evidence="1" id="KW-0694">RNA-binding</keyword>
<feature type="region of interest" description="Disordered" evidence="2">
    <location>
        <begin position="110"/>
        <end position="158"/>
    </location>
</feature>
<dbReference type="SUPFAM" id="SSF54928">
    <property type="entry name" value="RNA-binding domain, RBD"/>
    <property type="match status" value="1"/>
</dbReference>
<organism evidence="4 5">
    <name type="scientific">Trifolium pratense</name>
    <name type="common">Red clover</name>
    <dbReference type="NCBI Taxonomy" id="57577"/>
    <lineage>
        <taxon>Eukaryota</taxon>
        <taxon>Viridiplantae</taxon>
        <taxon>Streptophyta</taxon>
        <taxon>Embryophyta</taxon>
        <taxon>Tracheophyta</taxon>
        <taxon>Spermatophyta</taxon>
        <taxon>Magnoliopsida</taxon>
        <taxon>eudicotyledons</taxon>
        <taxon>Gunneridae</taxon>
        <taxon>Pentapetalae</taxon>
        <taxon>rosids</taxon>
        <taxon>fabids</taxon>
        <taxon>Fabales</taxon>
        <taxon>Fabaceae</taxon>
        <taxon>Papilionoideae</taxon>
        <taxon>50 kb inversion clade</taxon>
        <taxon>NPAAA clade</taxon>
        <taxon>Hologalegina</taxon>
        <taxon>IRL clade</taxon>
        <taxon>Trifolieae</taxon>
        <taxon>Trifolium</taxon>
    </lineage>
</organism>
<dbReference type="InterPro" id="IPR012677">
    <property type="entry name" value="Nucleotide-bd_a/b_plait_sf"/>
</dbReference>
<gene>
    <name evidence="4" type="ORF">L195_g052003</name>
</gene>
<feature type="non-terminal residue" evidence="4">
    <location>
        <position position="1"/>
    </location>
</feature>
<dbReference type="PANTHER" id="PTHR34427:SF5">
    <property type="entry name" value="DUF4283 DOMAIN-CONTAINING PROTEIN"/>
    <property type="match status" value="1"/>
</dbReference>
<dbReference type="InterPro" id="IPR035979">
    <property type="entry name" value="RBD_domain_sf"/>
</dbReference>
<dbReference type="GO" id="GO:0003723">
    <property type="term" value="F:RNA binding"/>
    <property type="evidence" value="ECO:0007669"/>
    <property type="project" value="UniProtKB-UniRule"/>
</dbReference>
<dbReference type="PANTHER" id="PTHR34427">
    <property type="entry name" value="DUF4283 DOMAIN PROTEIN"/>
    <property type="match status" value="1"/>
</dbReference>
<accession>A0A2K3K2U8</accession>
<dbReference type="InterPro" id="IPR000504">
    <property type="entry name" value="RRM_dom"/>
</dbReference>